<sequence>MDPKIASEGMKVFLTILLLSGYNAVPRKRSYWKAGGDVRNELVVNAMRRDRFLEICHFVHCVENNKLDKNDKLCKFRPIMNYLNI</sequence>
<evidence type="ECO:0000313" key="3">
    <source>
        <dbReference type="Proteomes" id="UP001148838"/>
    </source>
</evidence>
<dbReference type="PANTHER" id="PTHR47055">
    <property type="entry name" value="DDE_TNP_1_7 DOMAIN-CONTAINING PROTEIN"/>
    <property type="match status" value="1"/>
</dbReference>
<dbReference type="PANTHER" id="PTHR47055:SF3">
    <property type="entry name" value="PHORBOL-ESTER_DAG-TYPE DOMAIN-CONTAINING PROTEIN"/>
    <property type="match status" value="1"/>
</dbReference>
<dbReference type="EMBL" id="JAJSOF020000021">
    <property type="protein sequence ID" value="KAJ4437437.1"/>
    <property type="molecule type" value="Genomic_DNA"/>
</dbReference>
<organism evidence="2 3">
    <name type="scientific">Periplaneta americana</name>
    <name type="common">American cockroach</name>
    <name type="synonym">Blatta americana</name>
    <dbReference type="NCBI Taxonomy" id="6978"/>
    <lineage>
        <taxon>Eukaryota</taxon>
        <taxon>Metazoa</taxon>
        <taxon>Ecdysozoa</taxon>
        <taxon>Arthropoda</taxon>
        <taxon>Hexapoda</taxon>
        <taxon>Insecta</taxon>
        <taxon>Pterygota</taxon>
        <taxon>Neoptera</taxon>
        <taxon>Polyneoptera</taxon>
        <taxon>Dictyoptera</taxon>
        <taxon>Blattodea</taxon>
        <taxon>Blattoidea</taxon>
        <taxon>Blattidae</taxon>
        <taxon>Blattinae</taxon>
        <taxon>Periplaneta</taxon>
    </lineage>
</organism>
<dbReference type="InterPro" id="IPR029526">
    <property type="entry name" value="PGBD"/>
</dbReference>
<comment type="caution">
    <text evidence="2">The sequence shown here is derived from an EMBL/GenBank/DDBJ whole genome shotgun (WGS) entry which is preliminary data.</text>
</comment>
<protein>
    <recommendedName>
        <fullName evidence="1">PiggyBac transposable element-derived protein domain-containing protein</fullName>
    </recommendedName>
</protein>
<name>A0ABQ8SUS3_PERAM</name>
<gene>
    <name evidence="2" type="ORF">ANN_17581</name>
</gene>
<feature type="domain" description="PiggyBac transposable element-derived protein" evidence="1">
    <location>
        <begin position="6"/>
        <end position="84"/>
    </location>
</feature>
<evidence type="ECO:0000259" key="1">
    <source>
        <dbReference type="Pfam" id="PF13843"/>
    </source>
</evidence>
<keyword evidence="3" id="KW-1185">Reference proteome</keyword>
<evidence type="ECO:0000313" key="2">
    <source>
        <dbReference type="EMBL" id="KAJ4437437.1"/>
    </source>
</evidence>
<accession>A0ABQ8SUS3</accession>
<proteinExistence type="predicted"/>
<dbReference type="Proteomes" id="UP001148838">
    <property type="component" value="Unassembled WGS sequence"/>
</dbReference>
<dbReference type="InterPro" id="IPR052638">
    <property type="entry name" value="PiggyBac_TE-derived"/>
</dbReference>
<dbReference type="Pfam" id="PF13843">
    <property type="entry name" value="DDE_Tnp_1_7"/>
    <property type="match status" value="1"/>
</dbReference>
<reference evidence="2 3" key="1">
    <citation type="journal article" date="2022" name="Allergy">
        <title>Genome assembly and annotation of Periplaneta americana reveal a comprehensive cockroach allergen profile.</title>
        <authorList>
            <person name="Wang L."/>
            <person name="Xiong Q."/>
            <person name="Saelim N."/>
            <person name="Wang L."/>
            <person name="Nong W."/>
            <person name="Wan A.T."/>
            <person name="Shi M."/>
            <person name="Liu X."/>
            <person name="Cao Q."/>
            <person name="Hui J.H.L."/>
            <person name="Sookrung N."/>
            <person name="Leung T.F."/>
            <person name="Tungtrongchitr A."/>
            <person name="Tsui S.K.W."/>
        </authorList>
    </citation>
    <scope>NUCLEOTIDE SEQUENCE [LARGE SCALE GENOMIC DNA]</scope>
    <source>
        <strain evidence="2">PWHHKU_190912</strain>
    </source>
</reference>